<reference evidence="12 13" key="1">
    <citation type="submission" date="2024-10" db="EMBL/GenBank/DDBJ databases">
        <authorList>
            <person name="Kim D."/>
        </authorList>
    </citation>
    <scope>NUCLEOTIDE SEQUENCE [LARGE SCALE GENOMIC DNA]</scope>
    <source>
        <strain evidence="12">BH-2024</strain>
    </source>
</reference>
<dbReference type="GO" id="GO:0008270">
    <property type="term" value="F:zinc ion binding"/>
    <property type="evidence" value="ECO:0007669"/>
    <property type="project" value="UniProtKB-KW"/>
</dbReference>
<keyword evidence="5" id="KW-0805">Transcription regulation</keyword>
<keyword evidence="4" id="KW-0862">Zinc</keyword>
<feature type="region of interest" description="Disordered" evidence="10">
    <location>
        <begin position="1"/>
        <end position="21"/>
    </location>
</feature>
<dbReference type="PROSITE" id="PS51030">
    <property type="entry name" value="NUCLEAR_REC_DBD_2"/>
    <property type="match status" value="1"/>
</dbReference>
<evidence type="ECO:0000256" key="5">
    <source>
        <dbReference type="ARBA" id="ARBA00023015"/>
    </source>
</evidence>
<dbReference type="EMBL" id="JBICBT010001038">
    <property type="protein sequence ID" value="KAL3086550.1"/>
    <property type="molecule type" value="Genomic_DNA"/>
</dbReference>
<comment type="similarity">
    <text evidence="1">Belongs to the nuclear hormone receptor family.</text>
</comment>
<organism evidence="12 13">
    <name type="scientific">Heterodera trifolii</name>
    <dbReference type="NCBI Taxonomy" id="157864"/>
    <lineage>
        <taxon>Eukaryota</taxon>
        <taxon>Metazoa</taxon>
        <taxon>Ecdysozoa</taxon>
        <taxon>Nematoda</taxon>
        <taxon>Chromadorea</taxon>
        <taxon>Rhabditida</taxon>
        <taxon>Tylenchina</taxon>
        <taxon>Tylenchomorpha</taxon>
        <taxon>Tylenchoidea</taxon>
        <taxon>Heteroderidae</taxon>
        <taxon>Heteroderinae</taxon>
        <taxon>Heterodera</taxon>
    </lineage>
</organism>
<dbReference type="AlphaFoldDB" id="A0ABD2J7I8"/>
<dbReference type="InterPro" id="IPR001628">
    <property type="entry name" value="Znf_hrmn_rcpt"/>
</dbReference>
<keyword evidence="3" id="KW-0863">Zinc-finger</keyword>
<dbReference type="Gene3D" id="3.30.50.10">
    <property type="entry name" value="Erythroid Transcription Factor GATA-1, subunit A"/>
    <property type="match status" value="1"/>
</dbReference>
<dbReference type="GO" id="GO:0003677">
    <property type="term" value="F:DNA binding"/>
    <property type="evidence" value="ECO:0007669"/>
    <property type="project" value="UniProtKB-KW"/>
</dbReference>
<keyword evidence="8" id="KW-0675">Receptor</keyword>
<dbReference type="Pfam" id="PF00105">
    <property type="entry name" value="zf-C4"/>
    <property type="match status" value="1"/>
</dbReference>
<evidence type="ECO:0000259" key="11">
    <source>
        <dbReference type="PROSITE" id="PS51030"/>
    </source>
</evidence>
<dbReference type="SUPFAM" id="SSF57716">
    <property type="entry name" value="Glucocorticoid receptor-like (DNA-binding domain)"/>
    <property type="match status" value="1"/>
</dbReference>
<dbReference type="InterPro" id="IPR035500">
    <property type="entry name" value="NHR-like_dom_sf"/>
</dbReference>
<dbReference type="InterPro" id="IPR013088">
    <property type="entry name" value="Znf_NHR/GATA"/>
</dbReference>
<feature type="domain" description="Nuclear receptor" evidence="11">
    <location>
        <begin position="28"/>
        <end position="102"/>
    </location>
</feature>
<evidence type="ECO:0000256" key="2">
    <source>
        <dbReference type="ARBA" id="ARBA00022723"/>
    </source>
</evidence>
<evidence type="ECO:0000256" key="8">
    <source>
        <dbReference type="ARBA" id="ARBA00023170"/>
    </source>
</evidence>
<dbReference type="Proteomes" id="UP001620626">
    <property type="component" value="Unassembled WGS sequence"/>
</dbReference>
<evidence type="ECO:0000256" key="6">
    <source>
        <dbReference type="ARBA" id="ARBA00023125"/>
    </source>
</evidence>
<protein>
    <recommendedName>
        <fullName evidence="11">Nuclear receptor domain-containing protein</fullName>
    </recommendedName>
</protein>
<accession>A0ABD2J7I8</accession>
<evidence type="ECO:0000256" key="4">
    <source>
        <dbReference type="ARBA" id="ARBA00022833"/>
    </source>
</evidence>
<evidence type="ECO:0000256" key="3">
    <source>
        <dbReference type="ARBA" id="ARBA00022771"/>
    </source>
</evidence>
<dbReference type="PRINTS" id="PR00047">
    <property type="entry name" value="STROIDFINGER"/>
</dbReference>
<evidence type="ECO:0000313" key="13">
    <source>
        <dbReference type="Proteomes" id="UP001620626"/>
    </source>
</evidence>
<gene>
    <name evidence="12" type="ORF">niasHT_032570</name>
</gene>
<keyword evidence="2" id="KW-0479">Metal-binding</keyword>
<keyword evidence="9" id="KW-0539">Nucleus</keyword>
<evidence type="ECO:0000256" key="9">
    <source>
        <dbReference type="ARBA" id="ARBA00023242"/>
    </source>
</evidence>
<keyword evidence="7" id="KW-0804">Transcription</keyword>
<proteinExistence type="inferred from homology"/>
<dbReference type="PANTHER" id="PTHR24083">
    <property type="entry name" value="NUCLEAR HORMONE RECEPTOR"/>
    <property type="match status" value="1"/>
</dbReference>
<evidence type="ECO:0000256" key="10">
    <source>
        <dbReference type="SAM" id="MobiDB-lite"/>
    </source>
</evidence>
<evidence type="ECO:0000313" key="12">
    <source>
        <dbReference type="EMBL" id="KAL3086550.1"/>
    </source>
</evidence>
<dbReference type="InterPro" id="IPR050274">
    <property type="entry name" value="Nuclear_hormone_rcpt_NR2"/>
</dbReference>
<evidence type="ECO:0000256" key="7">
    <source>
        <dbReference type="ARBA" id="ARBA00023163"/>
    </source>
</evidence>
<comment type="caution">
    <text evidence="12">The sequence shown here is derived from an EMBL/GenBank/DDBJ whole genome shotgun (WGS) entry which is preliminary data.</text>
</comment>
<sequence length="338" mass="39608">MNFSESNEMDKGAIKQEKRKYKKNPKTARECKVCGRVTLFKYYKIQSCEACKQFFRRTIISRRSFICPKSNSCAINKEMKSCRACRLDKCLLEGMDPTMVEAEQSTELSQFIQSLYKRREFLQQQLQEKKETICNMDTEIKIENDENCTANERNEDNQILCHPSGPIYEKWSEKSMLLNLTISSLKTVEQQIRSFIDIRREFDDNFFEQFSTLNEFLNGAKNIVFNPNKYMKIMTQHINPDQIYKWVSKHGNFGGKNPLLVSEIVSVIDLFRTMPHFTMLEPKDQAILLSFVAIPLIYLNARFYSSKINSPIVRIIPNSSFSPLYLYYKNPFYAGDKT</sequence>
<evidence type="ECO:0000256" key="1">
    <source>
        <dbReference type="ARBA" id="ARBA00005993"/>
    </source>
</evidence>
<dbReference type="SMART" id="SM00399">
    <property type="entry name" value="ZnF_C4"/>
    <property type="match status" value="1"/>
</dbReference>
<keyword evidence="6" id="KW-0238">DNA-binding</keyword>
<keyword evidence="13" id="KW-1185">Reference proteome</keyword>
<name>A0ABD2J7I8_9BILA</name>
<dbReference type="SUPFAM" id="SSF48508">
    <property type="entry name" value="Nuclear receptor ligand-binding domain"/>
    <property type="match status" value="1"/>
</dbReference>